<dbReference type="Proteomes" id="UP001220478">
    <property type="component" value="Chromosome"/>
</dbReference>
<evidence type="ECO:0000259" key="6">
    <source>
        <dbReference type="Pfam" id="PF01979"/>
    </source>
</evidence>
<protein>
    <submittedName>
        <fullName evidence="7">N-acetylglucosamine-6-phosphate deacetylase</fullName>
        <ecNumber evidence="7">3.5.1.25</ecNumber>
    </submittedName>
</protein>
<keyword evidence="3 5" id="KW-0378">Hydrolase</keyword>
<reference evidence="7 8" key="1">
    <citation type="submission" date="2023-02" db="EMBL/GenBank/DDBJ databases">
        <title>Novel Oscillospiraceae bacterial genomes.</title>
        <authorList>
            <person name="Srinivasan S."/>
            <person name="Austin M.N."/>
            <person name="Fiedler T.L."/>
            <person name="Strenk S.M."/>
            <person name="Agnew K.J."/>
            <person name="Nagana Gowda G.A."/>
            <person name="Raftery D."/>
            <person name="Beamer M.A."/>
            <person name="Achilles S.L."/>
            <person name="Wiesenfeld H.C."/>
            <person name="Fredricks D.N."/>
            <person name="Hillier S.L."/>
        </authorList>
    </citation>
    <scope>NUCLEOTIDE SEQUENCE [LARGE SCALE GENOMIC DNA]</scope>
    <source>
        <strain evidence="7 8">CHIC02 1186E3-8</strain>
    </source>
</reference>
<evidence type="ECO:0000256" key="3">
    <source>
        <dbReference type="ARBA" id="ARBA00022801"/>
    </source>
</evidence>
<dbReference type="SUPFAM" id="SSF51556">
    <property type="entry name" value="Metallo-dependent hydrolases"/>
    <property type="match status" value="1"/>
</dbReference>
<dbReference type="PIRSF" id="PIRSF038994">
    <property type="entry name" value="NagA"/>
    <property type="match status" value="1"/>
</dbReference>
<dbReference type="CDD" id="cd00854">
    <property type="entry name" value="NagA"/>
    <property type="match status" value="1"/>
</dbReference>
<comment type="similarity">
    <text evidence="1 5">Belongs to the metallo-dependent hydrolases superfamily. NagA family.</text>
</comment>
<gene>
    <name evidence="7" type="primary">nagA</name>
    <name evidence="7" type="ORF">PYS61_05245</name>
</gene>
<dbReference type="Pfam" id="PF01979">
    <property type="entry name" value="Amidohydro_1"/>
    <property type="match status" value="1"/>
</dbReference>
<keyword evidence="2" id="KW-0479">Metal-binding</keyword>
<sequence length="376" mass="41022">MLFKNFTILDENFNLVAKDLIVENGVITQIALPNLLNNSENNAINDFVDGTGLYLLPGLLDEHIHGAVNYDTMDASNEGLDKISRFLAGHGITSFLATTMSMPVTALNKVFDLETNLSGAKLLGYHMEGPFINMNKKGAQNPAYIRNATYEEYKNYHHREKIKLISLAPETEGALKFIRQAGEEVVCQLGHTLADDTTANLAFNYGAKGLCHLFNAMPELMHRAPGTVGAGCLNHTYAEIIADGVHNSPATVYAAYKMFGADHLILVSDAMRAAGLQDGEYDLGGQTVTVSKGVARIANGAIAGGISNIWDNVKRITSYGIPLQDAVRMASLTPATYLGFDNQIGSLKKSKRADFFAVTHDLEIKRVWIDGKEFDF</sequence>
<dbReference type="RefSeq" id="WP_315571426.1">
    <property type="nucleotide sequence ID" value="NZ_CP118868.1"/>
</dbReference>
<name>A0ABY8C3T1_9FIRM</name>
<organism evidence="7 8">
    <name type="scientific">Amygdalobacter indicium</name>
    <dbReference type="NCBI Taxonomy" id="3029272"/>
    <lineage>
        <taxon>Bacteria</taxon>
        <taxon>Bacillati</taxon>
        <taxon>Bacillota</taxon>
        <taxon>Clostridia</taxon>
        <taxon>Eubacteriales</taxon>
        <taxon>Oscillospiraceae</taxon>
        <taxon>Amygdalobacter</taxon>
    </lineage>
</organism>
<evidence type="ECO:0000313" key="7">
    <source>
        <dbReference type="EMBL" id="WEG35337.1"/>
    </source>
</evidence>
<evidence type="ECO:0000256" key="5">
    <source>
        <dbReference type="PIRNR" id="PIRNR038994"/>
    </source>
</evidence>
<dbReference type="PANTHER" id="PTHR11113:SF14">
    <property type="entry name" value="N-ACETYLGLUCOSAMINE-6-PHOSPHATE DEACETYLASE"/>
    <property type="match status" value="1"/>
</dbReference>
<dbReference type="NCBIfam" id="TIGR00221">
    <property type="entry name" value="nagA"/>
    <property type="match status" value="1"/>
</dbReference>
<evidence type="ECO:0000256" key="4">
    <source>
        <dbReference type="ARBA" id="ARBA00023277"/>
    </source>
</evidence>
<dbReference type="GO" id="GO:0008448">
    <property type="term" value="F:N-acetylglucosamine-6-phosphate deacetylase activity"/>
    <property type="evidence" value="ECO:0007669"/>
    <property type="project" value="UniProtKB-EC"/>
</dbReference>
<evidence type="ECO:0000256" key="1">
    <source>
        <dbReference type="ARBA" id="ARBA00010716"/>
    </source>
</evidence>
<keyword evidence="4 5" id="KW-0119">Carbohydrate metabolism</keyword>
<dbReference type="InterPro" id="IPR003764">
    <property type="entry name" value="GlcNAc_6-P_deAcase"/>
</dbReference>
<dbReference type="EMBL" id="CP118868">
    <property type="protein sequence ID" value="WEG35337.1"/>
    <property type="molecule type" value="Genomic_DNA"/>
</dbReference>
<accession>A0ABY8C3T1</accession>
<dbReference type="InterPro" id="IPR011059">
    <property type="entry name" value="Metal-dep_hydrolase_composite"/>
</dbReference>
<dbReference type="PANTHER" id="PTHR11113">
    <property type="entry name" value="N-ACETYLGLUCOSAMINE-6-PHOSPHATE DEACETYLASE"/>
    <property type="match status" value="1"/>
</dbReference>
<dbReference type="EC" id="3.5.1.25" evidence="7"/>
<dbReference type="InterPro" id="IPR006680">
    <property type="entry name" value="Amidohydro-rel"/>
</dbReference>
<dbReference type="SUPFAM" id="SSF51338">
    <property type="entry name" value="Composite domain of metallo-dependent hydrolases"/>
    <property type="match status" value="1"/>
</dbReference>
<evidence type="ECO:0000313" key="8">
    <source>
        <dbReference type="Proteomes" id="UP001220478"/>
    </source>
</evidence>
<proteinExistence type="inferred from homology"/>
<keyword evidence="8" id="KW-1185">Reference proteome</keyword>
<dbReference type="InterPro" id="IPR032466">
    <property type="entry name" value="Metal_Hydrolase"/>
</dbReference>
<dbReference type="Gene3D" id="2.30.40.10">
    <property type="entry name" value="Urease, subunit C, domain 1"/>
    <property type="match status" value="1"/>
</dbReference>
<evidence type="ECO:0000256" key="2">
    <source>
        <dbReference type="ARBA" id="ARBA00022723"/>
    </source>
</evidence>
<dbReference type="Gene3D" id="3.20.20.140">
    <property type="entry name" value="Metal-dependent hydrolases"/>
    <property type="match status" value="1"/>
</dbReference>
<feature type="domain" description="Amidohydrolase-related" evidence="6">
    <location>
        <begin position="54"/>
        <end position="372"/>
    </location>
</feature>